<dbReference type="KEGG" id="fox:FOXG_11557"/>
<dbReference type="AlphaFoldDB" id="A0A0J9VKS0"/>
<name>A0A0J9VKS0_FUSO4</name>
<gene>
    <name evidence="2" type="ORF">FOXG_11557</name>
</gene>
<sequence>MKYHQSRQLYLIEVLPDHSSVNMPTATEYFGISVTNIGPLTTTYTPPPACTRATTDHLVYALESSLIYGFGSPDCEIDPYGKCLPSEAAVDSFIKEYSHPKSGQGIHPFHSPGIHCPEGWTTAGLLAHGDKTGSAFRSGVFTTTATVNSSQPLQMGSDEWWLKVLEPSETLAWCCPSGWDSLPYGYCRSSIAPALSAGYNSACYEGFPESAFVTVHTVEGERVSDTDGLISLLPSITYTTETVALTEQWSDPSLVASMVIARQFPAIEMIYKSEDVKAAKNGSKDDADDDKDGKAKDNDNAASTLSKVGGVVSRVALMVGLLTGAGLLMPW</sequence>
<dbReference type="RefSeq" id="XP_018249844.1">
    <property type="nucleotide sequence ID" value="XM_018391239.1"/>
</dbReference>
<reference evidence="2" key="2">
    <citation type="journal article" date="2010" name="Nature">
        <title>Comparative genomics reveals mobile pathogenicity chromosomes in Fusarium.</title>
        <authorList>
            <person name="Ma L.J."/>
            <person name="van der Does H.C."/>
            <person name="Borkovich K.A."/>
            <person name="Coleman J.J."/>
            <person name="Daboussi M.J."/>
            <person name="Di Pietro A."/>
            <person name="Dufresne M."/>
            <person name="Freitag M."/>
            <person name="Grabherr M."/>
            <person name="Henrissat B."/>
            <person name="Houterman P.M."/>
            <person name="Kang S."/>
            <person name="Shim W.B."/>
            <person name="Woloshuk C."/>
            <person name="Xie X."/>
            <person name="Xu J.R."/>
            <person name="Antoniw J."/>
            <person name="Baker S.E."/>
            <person name="Bluhm B.H."/>
            <person name="Breakspear A."/>
            <person name="Brown D.W."/>
            <person name="Butchko R.A."/>
            <person name="Chapman S."/>
            <person name="Coulson R."/>
            <person name="Coutinho P.M."/>
            <person name="Danchin E.G."/>
            <person name="Diener A."/>
            <person name="Gale L.R."/>
            <person name="Gardiner D.M."/>
            <person name="Goff S."/>
            <person name="Hammond-Kosack K.E."/>
            <person name="Hilburn K."/>
            <person name="Hua-Van A."/>
            <person name="Jonkers W."/>
            <person name="Kazan K."/>
            <person name="Kodira C.D."/>
            <person name="Koehrsen M."/>
            <person name="Kumar L."/>
            <person name="Lee Y.H."/>
            <person name="Li L."/>
            <person name="Manners J.M."/>
            <person name="Miranda-Saavedra D."/>
            <person name="Mukherjee M."/>
            <person name="Park G."/>
            <person name="Park J."/>
            <person name="Park S.Y."/>
            <person name="Proctor R.H."/>
            <person name="Regev A."/>
            <person name="Ruiz-Roldan M.C."/>
            <person name="Sain D."/>
            <person name="Sakthikumar S."/>
            <person name="Sykes S."/>
            <person name="Schwartz D.C."/>
            <person name="Turgeon B.G."/>
            <person name="Wapinski I."/>
            <person name="Yoder O."/>
            <person name="Young S."/>
            <person name="Zeng Q."/>
            <person name="Zhou S."/>
            <person name="Galagan J."/>
            <person name="Cuomo C.A."/>
            <person name="Kistler H.C."/>
            <person name="Rep M."/>
        </authorList>
    </citation>
    <scope>NUCLEOTIDE SEQUENCE [LARGE SCALE GENOMIC DNA]</scope>
    <source>
        <strain evidence="2">4287</strain>
    </source>
</reference>
<feature type="region of interest" description="Disordered" evidence="1">
    <location>
        <begin position="280"/>
        <end position="300"/>
    </location>
</feature>
<proteinExistence type="predicted"/>
<dbReference type="OrthoDB" id="5429716at2759"/>
<reference evidence="2" key="1">
    <citation type="submission" date="2007-04" db="EMBL/GenBank/DDBJ databases">
        <authorList>
            <consortium name="The Broad Institute Genome Sequencing Platform"/>
            <person name="Birren B."/>
            <person name="Lander E."/>
            <person name="Galagan J."/>
            <person name="Nusbaum C."/>
            <person name="Devon K."/>
            <person name="Ma L.-J."/>
            <person name="Jaffe D."/>
            <person name="Butler J."/>
            <person name="Alvarez P."/>
            <person name="Gnerre S."/>
            <person name="Grabherr M."/>
            <person name="Kleber M."/>
            <person name="Mauceli E."/>
            <person name="Brockman W."/>
            <person name="MacCallum I.A."/>
            <person name="Young S."/>
            <person name="LaButti K."/>
            <person name="DeCaprio D."/>
            <person name="Crawford M."/>
            <person name="Koehrsen M."/>
            <person name="Engels R."/>
            <person name="Montgomery P."/>
            <person name="Pearson M."/>
            <person name="Howarth C."/>
            <person name="Larson L."/>
            <person name="White J."/>
            <person name="O'Leary S."/>
            <person name="Kodira C."/>
            <person name="Zeng Q."/>
            <person name="Yandava C."/>
            <person name="Alvarado L."/>
            <person name="Kistler C."/>
            <person name="Shim W.-B."/>
            <person name="Kang S."/>
            <person name="Woloshuk C."/>
        </authorList>
    </citation>
    <scope>NUCLEOTIDE SEQUENCE</scope>
    <source>
        <strain evidence="2">4287</strain>
    </source>
</reference>
<evidence type="ECO:0000313" key="2">
    <source>
        <dbReference type="EMBL" id="KNB11799.1"/>
    </source>
</evidence>
<accession>A0A0J9VKS0</accession>
<dbReference type="VEuPathDB" id="FungiDB:FOXG_11557"/>
<evidence type="ECO:0000313" key="3">
    <source>
        <dbReference type="Proteomes" id="UP000009097"/>
    </source>
</evidence>
<organism evidence="2 3">
    <name type="scientific">Fusarium oxysporum f. sp. lycopersici (strain 4287 / CBS 123668 / FGSC 9935 / NRRL 34936)</name>
    <name type="common">Fusarium vascular wilt of tomato</name>
    <dbReference type="NCBI Taxonomy" id="426428"/>
    <lineage>
        <taxon>Eukaryota</taxon>
        <taxon>Fungi</taxon>
        <taxon>Dikarya</taxon>
        <taxon>Ascomycota</taxon>
        <taxon>Pezizomycotina</taxon>
        <taxon>Sordariomycetes</taxon>
        <taxon>Hypocreomycetidae</taxon>
        <taxon>Hypocreales</taxon>
        <taxon>Nectriaceae</taxon>
        <taxon>Fusarium</taxon>
        <taxon>Fusarium oxysporum species complex</taxon>
    </lineage>
</organism>
<evidence type="ECO:0000256" key="1">
    <source>
        <dbReference type="SAM" id="MobiDB-lite"/>
    </source>
</evidence>
<dbReference type="EMBL" id="DS231710">
    <property type="protein sequence ID" value="KNB11799.1"/>
    <property type="molecule type" value="Genomic_DNA"/>
</dbReference>
<dbReference type="GeneID" id="28952954"/>
<protein>
    <submittedName>
        <fullName evidence="2">Uncharacterized protein</fullName>
    </submittedName>
</protein>
<feature type="compositionally biased region" description="Basic and acidic residues" evidence="1">
    <location>
        <begin position="280"/>
        <end position="299"/>
    </location>
</feature>
<dbReference type="Proteomes" id="UP000009097">
    <property type="component" value="Unassembled WGS sequence"/>
</dbReference>